<dbReference type="RefSeq" id="WP_308984139.1">
    <property type="nucleotide sequence ID" value="NZ_JARXIC010000005.1"/>
</dbReference>
<comment type="caution">
    <text evidence="1">The sequence shown here is derived from an EMBL/GenBank/DDBJ whole genome shotgun (WGS) entry which is preliminary data.</text>
</comment>
<dbReference type="Proteomes" id="UP001243717">
    <property type="component" value="Unassembled WGS sequence"/>
</dbReference>
<keyword evidence="2" id="KW-1185">Reference proteome</keyword>
<reference evidence="1 2" key="1">
    <citation type="submission" date="2023-04" db="EMBL/GenBank/DDBJ databases">
        <title>A novel bacteria isolated from coastal sediment.</title>
        <authorList>
            <person name="Liu X.-J."/>
            <person name="Du Z.-J."/>
        </authorList>
    </citation>
    <scope>NUCLEOTIDE SEQUENCE [LARGE SCALE GENOMIC DNA]</scope>
    <source>
        <strain evidence="1 2">SDUM461004</strain>
    </source>
</reference>
<evidence type="ECO:0000313" key="1">
    <source>
        <dbReference type="EMBL" id="MDQ8193656.1"/>
    </source>
</evidence>
<accession>A0ABU1AIQ4</accession>
<protein>
    <submittedName>
        <fullName evidence="1">Uncharacterized protein</fullName>
    </submittedName>
</protein>
<proteinExistence type="predicted"/>
<organism evidence="1 2">
    <name type="scientific">Thalassobacterium sedimentorum</name>
    <dbReference type="NCBI Taxonomy" id="3041258"/>
    <lineage>
        <taxon>Bacteria</taxon>
        <taxon>Pseudomonadati</taxon>
        <taxon>Verrucomicrobiota</taxon>
        <taxon>Opitutia</taxon>
        <taxon>Puniceicoccales</taxon>
        <taxon>Coraliomargaritaceae</taxon>
        <taxon>Thalassobacterium</taxon>
    </lineage>
</organism>
<sequence length="68" mass="7633">MKRQLEVGEAQTYRIAAKLGMITGRLTQDDYIAVLEYLEAQGRATEPTTGYAKLADRQAMLRRGGVMR</sequence>
<name>A0ABU1AIQ4_9BACT</name>
<dbReference type="EMBL" id="JARXIC010000005">
    <property type="protein sequence ID" value="MDQ8193656.1"/>
    <property type="molecule type" value="Genomic_DNA"/>
</dbReference>
<gene>
    <name evidence="1" type="ORF">QEH59_04435</name>
</gene>
<evidence type="ECO:0000313" key="2">
    <source>
        <dbReference type="Proteomes" id="UP001243717"/>
    </source>
</evidence>